<dbReference type="InterPro" id="IPR013324">
    <property type="entry name" value="RNA_pol_sigma_r3/r4-like"/>
</dbReference>
<comment type="caution">
    <text evidence="1">The sequence shown here is derived from an EMBL/GenBank/DDBJ whole genome shotgun (WGS) entry which is preliminary data.</text>
</comment>
<proteinExistence type="predicted"/>
<dbReference type="Proteomes" id="UP000811545">
    <property type="component" value="Unassembled WGS sequence"/>
</dbReference>
<sequence length="63" mass="7593">MARYDSLRKLERNKLLREYRDNHPELSLKEIGKVFRISQPRVWFILFGGNKKVKGGKEWNSMK</sequence>
<dbReference type="AlphaFoldDB" id="A0A9E2F7E1"/>
<evidence type="ECO:0000313" key="2">
    <source>
        <dbReference type="Proteomes" id="UP000811545"/>
    </source>
</evidence>
<accession>A0A9E2F7E1</accession>
<evidence type="ECO:0000313" key="1">
    <source>
        <dbReference type="EMBL" id="MBT9145468.1"/>
    </source>
</evidence>
<reference evidence="1 2" key="1">
    <citation type="journal article" date="2021" name="bioRxiv">
        <title>Unique metabolic strategies in Hadean analogues reveal hints for primordial physiology.</title>
        <authorList>
            <person name="Nobu M.K."/>
            <person name="Nakai R."/>
            <person name="Tamazawa S."/>
            <person name="Mori H."/>
            <person name="Toyoda A."/>
            <person name="Ijiri A."/>
            <person name="Suzuki S."/>
            <person name="Kurokawa K."/>
            <person name="Kamagata Y."/>
            <person name="Tamaki H."/>
        </authorList>
    </citation>
    <scope>NUCLEOTIDE SEQUENCE [LARGE SCALE GENOMIC DNA]</scope>
    <source>
        <strain evidence="1">BS525</strain>
    </source>
</reference>
<dbReference type="SUPFAM" id="SSF88659">
    <property type="entry name" value="Sigma3 and sigma4 domains of RNA polymerase sigma factors"/>
    <property type="match status" value="1"/>
</dbReference>
<protein>
    <submittedName>
        <fullName evidence="1">Uncharacterized protein</fullName>
    </submittedName>
</protein>
<name>A0A9E2F7E1_PSYF1</name>
<dbReference type="EMBL" id="QLTW01000098">
    <property type="protein sequence ID" value="MBT9145468.1"/>
    <property type="molecule type" value="Genomic_DNA"/>
</dbReference>
<organism evidence="1 2">
    <name type="scientific">Psychracetigena formicireducens</name>
    <dbReference type="NCBI Taxonomy" id="2986056"/>
    <lineage>
        <taxon>Bacteria</taxon>
        <taxon>Bacillati</taxon>
        <taxon>Candidatus Lithacetigenota</taxon>
        <taxon>Candidatus Psychracetigena</taxon>
    </lineage>
</organism>
<gene>
    <name evidence="1" type="ORF">DDT42_01339</name>
</gene>